<accession>A0AAD6ZEZ3</accession>
<evidence type="ECO:0000313" key="3">
    <source>
        <dbReference type="Proteomes" id="UP001218218"/>
    </source>
</evidence>
<comment type="caution">
    <text evidence="2">The sequence shown here is derived from an EMBL/GenBank/DDBJ whole genome shotgun (WGS) entry which is preliminary data.</text>
</comment>
<feature type="compositionally biased region" description="Polar residues" evidence="1">
    <location>
        <begin position="145"/>
        <end position="154"/>
    </location>
</feature>
<protein>
    <submittedName>
        <fullName evidence="2">Uncharacterized protein</fullName>
    </submittedName>
</protein>
<evidence type="ECO:0000256" key="1">
    <source>
        <dbReference type="SAM" id="MobiDB-lite"/>
    </source>
</evidence>
<dbReference type="AlphaFoldDB" id="A0AAD6ZEZ3"/>
<reference evidence="2" key="1">
    <citation type="submission" date="2023-03" db="EMBL/GenBank/DDBJ databases">
        <title>Massive genome expansion in bonnet fungi (Mycena s.s.) driven by repeated elements and novel gene families across ecological guilds.</title>
        <authorList>
            <consortium name="Lawrence Berkeley National Laboratory"/>
            <person name="Harder C.B."/>
            <person name="Miyauchi S."/>
            <person name="Viragh M."/>
            <person name="Kuo A."/>
            <person name="Thoen E."/>
            <person name="Andreopoulos B."/>
            <person name="Lu D."/>
            <person name="Skrede I."/>
            <person name="Drula E."/>
            <person name="Henrissat B."/>
            <person name="Morin E."/>
            <person name="Kohler A."/>
            <person name="Barry K."/>
            <person name="LaButti K."/>
            <person name="Morin E."/>
            <person name="Salamov A."/>
            <person name="Lipzen A."/>
            <person name="Mereny Z."/>
            <person name="Hegedus B."/>
            <person name="Baldrian P."/>
            <person name="Stursova M."/>
            <person name="Weitz H."/>
            <person name="Taylor A."/>
            <person name="Grigoriev I.V."/>
            <person name="Nagy L.G."/>
            <person name="Martin F."/>
            <person name="Kauserud H."/>
        </authorList>
    </citation>
    <scope>NUCLEOTIDE SEQUENCE</scope>
    <source>
        <strain evidence="2">CBHHK002</strain>
    </source>
</reference>
<keyword evidence="3" id="KW-1185">Reference proteome</keyword>
<evidence type="ECO:0000313" key="2">
    <source>
        <dbReference type="EMBL" id="KAJ7320804.1"/>
    </source>
</evidence>
<dbReference type="EMBL" id="JARIHO010000053">
    <property type="protein sequence ID" value="KAJ7320804.1"/>
    <property type="molecule type" value="Genomic_DNA"/>
</dbReference>
<gene>
    <name evidence="2" type="ORF">DFH08DRAFT_970525</name>
</gene>
<dbReference type="Proteomes" id="UP001218218">
    <property type="component" value="Unassembled WGS sequence"/>
</dbReference>
<proteinExistence type="predicted"/>
<organism evidence="2 3">
    <name type="scientific">Mycena albidolilacea</name>
    <dbReference type="NCBI Taxonomy" id="1033008"/>
    <lineage>
        <taxon>Eukaryota</taxon>
        <taxon>Fungi</taxon>
        <taxon>Dikarya</taxon>
        <taxon>Basidiomycota</taxon>
        <taxon>Agaricomycotina</taxon>
        <taxon>Agaricomycetes</taxon>
        <taxon>Agaricomycetidae</taxon>
        <taxon>Agaricales</taxon>
        <taxon>Marasmiineae</taxon>
        <taxon>Mycenaceae</taxon>
        <taxon>Mycena</taxon>
    </lineage>
</organism>
<sequence length="470" mass="51192">MAQSRDSNSIRASVYDVFLELGAFDADSRVAEWIFTDPAFVLPDPEEVPLRLPRQPVKLGGAQRGGNEPIQPNREPAEAKRPPSFAKSFGMNFSPKRIGSRSSRVKSTTSSTSSPSGDGYETDEGYQSASGTPTRRKSRVRAAFSLTSGRSTPAPTSPEPSNKALPTLPPIRERLTLTRTVSSVFRGKRSKSPTPEKEVEDDLQQWHEVSVLSPRMYNPSADNGVALVPPPPSSFRQVPPGPSSFRQVLRSMSAPAESADDTENNPTSIALPRTLFRSVSLAKRRARPQSLALAANPPSPRLATSLPSSPFILVTDGTRTPGPNGQPHTPFVFVSTIDNPTPGPRARRFSEVTSMTAPFNVYPLSIRRSVIGLGDSFEPAFPRYSRSCTSLLDLEDALAASAASPYDIYNQPIPSIQRGKEAPFPVRPVLPQPLSMSTGAAESRLATIQRYREFSAQLVELTPYKKFVEM</sequence>
<feature type="region of interest" description="Disordered" evidence="1">
    <location>
        <begin position="43"/>
        <end position="203"/>
    </location>
</feature>
<feature type="compositionally biased region" description="Low complexity" evidence="1">
    <location>
        <begin position="100"/>
        <end position="116"/>
    </location>
</feature>
<name>A0AAD6ZEZ3_9AGAR</name>